<accession>A0A3N0E0N5</accession>
<organism evidence="3 4">
    <name type="scientific">Nocardioides marmorisolisilvae</name>
    <dbReference type="NCBI Taxonomy" id="1542737"/>
    <lineage>
        <taxon>Bacteria</taxon>
        <taxon>Bacillati</taxon>
        <taxon>Actinomycetota</taxon>
        <taxon>Actinomycetes</taxon>
        <taxon>Propionibacteriales</taxon>
        <taxon>Nocardioidaceae</taxon>
        <taxon>Nocardioides</taxon>
    </lineage>
</organism>
<gene>
    <name evidence="3" type="ORF">EFL95_03220</name>
</gene>
<dbReference type="Proteomes" id="UP000277094">
    <property type="component" value="Unassembled WGS sequence"/>
</dbReference>
<protein>
    <submittedName>
        <fullName evidence="3">Uncharacterized protein</fullName>
    </submittedName>
</protein>
<feature type="transmembrane region" description="Helical" evidence="2">
    <location>
        <begin position="12"/>
        <end position="40"/>
    </location>
</feature>
<reference evidence="3 4" key="1">
    <citation type="submission" date="2018-11" db="EMBL/GenBank/DDBJ databases">
        <authorList>
            <person name="Li F."/>
        </authorList>
    </citation>
    <scope>NUCLEOTIDE SEQUENCE [LARGE SCALE GENOMIC DNA]</scope>
    <source>
        <strain evidence="3 4">KIS18-7</strain>
    </source>
</reference>
<keyword evidence="2" id="KW-0812">Transmembrane</keyword>
<dbReference type="EMBL" id="RJSG01000001">
    <property type="protein sequence ID" value="RNL81370.1"/>
    <property type="molecule type" value="Genomic_DNA"/>
</dbReference>
<evidence type="ECO:0000256" key="1">
    <source>
        <dbReference type="SAM" id="MobiDB-lite"/>
    </source>
</evidence>
<evidence type="ECO:0000256" key="2">
    <source>
        <dbReference type="SAM" id="Phobius"/>
    </source>
</evidence>
<keyword evidence="4" id="KW-1185">Reference proteome</keyword>
<evidence type="ECO:0000313" key="4">
    <source>
        <dbReference type="Proteomes" id="UP000277094"/>
    </source>
</evidence>
<feature type="compositionally biased region" description="Basic and acidic residues" evidence="1">
    <location>
        <begin position="58"/>
        <end position="70"/>
    </location>
</feature>
<keyword evidence="2" id="KW-1133">Transmembrane helix</keyword>
<feature type="region of interest" description="Disordered" evidence="1">
    <location>
        <begin position="48"/>
        <end position="70"/>
    </location>
</feature>
<proteinExistence type="predicted"/>
<comment type="caution">
    <text evidence="3">The sequence shown here is derived from an EMBL/GenBank/DDBJ whole genome shotgun (WGS) entry which is preliminary data.</text>
</comment>
<keyword evidence="2" id="KW-0472">Membrane</keyword>
<dbReference type="RefSeq" id="WP_123232574.1">
    <property type="nucleotide sequence ID" value="NZ_RJSG01000001.1"/>
</dbReference>
<sequence length="70" mass="7596">MREYLKTIPIGAWAGLVIIALGLWARDILGVALGGILAVVSLIATDRARAAEDEDKPGEDITKDDRFKDM</sequence>
<dbReference type="AlphaFoldDB" id="A0A3N0E0N5"/>
<name>A0A3N0E0N5_9ACTN</name>
<evidence type="ECO:0000313" key="3">
    <source>
        <dbReference type="EMBL" id="RNL81370.1"/>
    </source>
</evidence>